<gene>
    <name evidence="1" type="ORF">VP01_8945g1</name>
</gene>
<feature type="non-terminal residue" evidence="1">
    <location>
        <position position="1"/>
    </location>
</feature>
<proteinExistence type="predicted"/>
<dbReference type="AlphaFoldDB" id="A0A0L6U7Z5"/>
<dbReference type="Proteomes" id="UP000037035">
    <property type="component" value="Unassembled WGS sequence"/>
</dbReference>
<evidence type="ECO:0000313" key="1">
    <source>
        <dbReference type="EMBL" id="KNZ44668.1"/>
    </source>
</evidence>
<comment type="caution">
    <text evidence="1">The sequence shown here is derived from an EMBL/GenBank/DDBJ whole genome shotgun (WGS) entry which is preliminary data.</text>
</comment>
<dbReference type="OrthoDB" id="4075035at2759"/>
<organism evidence="1 2">
    <name type="scientific">Puccinia sorghi</name>
    <dbReference type="NCBI Taxonomy" id="27349"/>
    <lineage>
        <taxon>Eukaryota</taxon>
        <taxon>Fungi</taxon>
        <taxon>Dikarya</taxon>
        <taxon>Basidiomycota</taxon>
        <taxon>Pucciniomycotina</taxon>
        <taxon>Pucciniomycetes</taxon>
        <taxon>Pucciniales</taxon>
        <taxon>Pucciniaceae</taxon>
        <taxon>Puccinia</taxon>
    </lineage>
</organism>
<accession>A0A0L6U7Z5</accession>
<reference evidence="1 2" key="1">
    <citation type="submission" date="2015-08" db="EMBL/GenBank/DDBJ databases">
        <title>Next Generation Sequencing and Analysis of the Genome of Puccinia sorghi L Schw, the Causal Agent of Maize Common Rust.</title>
        <authorList>
            <person name="Rochi L."/>
            <person name="Burguener G."/>
            <person name="Darino M."/>
            <person name="Turjanski A."/>
            <person name="Kreff E."/>
            <person name="Dieguez M.J."/>
            <person name="Sacco F."/>
        </authorList>
    </citation>
    <scope>NUCLEOTIDE SEQUENCE [LARGE SCALE GENOMIC DNA]</scope>
    <source>
        <strain evidence="1 2">RO10H11247</strain>
    </source>
</reference>
<keyword evidence="2" id="KW-1185">Reference proteome</keyword>
<protein>
    <submittedName>
        <fullName evidence="1">Uncharacterized protein</fullName>
    </submittedName>
</protein>
<dbReference type="VEuPathDB" id="FungiDB:VP01_8945g1"/>
<feature type="non-terminal residue" evidence="1">
    <location>
        <position position="184"/>
    </location>
</feature>
<evidence type="ECO:0000313" key="2">
    <source>
        <dbReference type="Proteomes" id="UP000037035"/>
    </source>
</evidence>
<dbReference type="EMBL" id="LAVV01014543">
    <property type="protein sequence ID" value="KNZ44668.1"/>
    <property type="molecule type" value="Genomic_DNA"/>
</dbReference>
<name>A0A0L6U7Z5_9BASI</name>
<sequence length="184" mass="20975">GTLRQGTPVSYCTLSSVAPAEPIILAKIVGIFIQKRRLSGGGSHKLSERLARRRRTTLCCAILRSPGDRKLQYDQNREERRYITHQRKRKCCELRAKDSTFRVTKTDKLVLKGKIKNGLFTVDNPHFIGGENQLLANVTTQRESLRENHEKFDSIPRSERASFECKSCVLAKITKQPFKEQSST</sequence>